<evidence type="ECO:0000313" key="1">
    <source>
        <dbReference type="EMBL" id="MBI6623934.1"/>
    </source>
</evidence>
<sequence length="526" mass="59142">MLDDMEIVDPSGVRLCNTISLLIPAYSYHINCAWTQEVPLPAIEEFTCRLLIALQEVLPGEIQEYFGLSKRECEVLIETLLRNKLAAYTNEGLLAPSSILMDRTKGDPEIPPRLTKYEERTETVVFEALTVSIMPSSSYNRSRFGLRQLPIPAENQSPGPEAITEAFGRQYRAFLDHSRRQEHEIKNTRLYKVGGCSTGRFVQIPIDLEIWLRPTKEGDVEVLKKVAERVSGARQRPLSMEVEAKISDYLNSVKMPSKGMSLIRYCTLFDDHVLDKYIDERGLDLNRWLIDHANRKTGYGSPTTRSLIGPIFSLNNKITLDRMLDDLSANWKPGEDHRAYWLSSSAPFWGANGYLLNEFGNEVAKRLTEDRKGRGIIAAIMPFEGKEDLGTLKQSFHTRLPNGIAYEGNDLQTQVEIFLVPGQLAVVQYHVQPDVESAITVPIGYITIDKDRITKIETYLDNLVKSRGKPVLAWTDAGLTVEEILGDCHSNFCEANRKPVLSLGKASLERRAQAKQNDGAGGELPS</sequence>
<accession>A0A8I1E2V1</accession>
<evidence type="ECO:0000313" key="2">
    <source>
        <dbReference type="Proteomes" id="UP000645865"/>
    </source>
</evidence>
<dbReference type="EMBL" id="JAEILH010000014">
    <property type="protein sequence ID" value="MBI6623934.1"/>
    <property type="molecule type" value="Genomic_DNA"/>
</dbReference>
<gene>
    <name evidence="1" type="ORF">YA0853_09625</name>
</gene>
<dbReference type="AlphaFoldDB" id="A0A8I1E2V1"/>
<organism evidence="1 2">
    <name type="scientific">Pseudomonas rhodesiae</name>
    <dbReference type="NCBI Taxonomy" id="76760"/>
    <lineage>
        <taxon>Bacteria</taxon>
        <taxon>Pseudomonadati</taxon>
        <taxon>Pseudomonadota</taxon>
        <taxon>Gammaproteobacteria</taxon>
        <taxon>Pseudomonadales</taxon>
        <taxon>Pseudomonadaceae</taxon>
        <taxon>Pseudomonas</taxon>
    </lineage>
</organism>
<reference evidence="1" key="1">
    <citation type="submission" date="2020-12" db="EMBL/GenBank/DDBJ databases">
        <title>Comparative genomic insights into the epidemiology and virulence of plant pathogenic Pseudomonads from Turkey.</title>
        <authorList>
            <person name="Dillon M."/>
            <person name="Ruiz-Bedoya T."/>
            <person name="Bendalovic-Torma C."/>
            <person name="Guttman K.M."/>
            <person name="Kwak H."/>
            <person name="Middleton M.A."/>
            <person name="Wang P.W."/>
            <person name="Horuz S."/>
            <person name="Aysan Y."/>
            <person name="Guttman D.S."/>
        </authorList>
    </citation>
    <scope>NUCLEOTIDE SEQUENCE</scope>
    <source>
        <strain evidence="1">S5_IA_3a</strain>
    </source>
</reference>
<dbReference type="Proteomes" id="UP000645865">
    <property type="component" value="Unassembled WGS sequence"/>
</dbReference>
<protein>
    <submittedName>
        <fullName evidence="1">Uncharacterized protein</fullName>
    </submittedName>
</protein>
<comment type="caution">
    <text evidence="1">The sequence shown here is derived from an EMBL/GenBank/DDBJ whole genome shotgun (WGS) entry which is preliminary data.</text>
</comment>
<name>A0A8I1E2V1_9PSED</name>
<proteinExistence type="predicted"/>
<dbReference type="RefSeq" id="WP_032904186.1">
    <property type="nucleotide sequence ID" value="NZ_JAEILH010000014.1"/>
</dbReference>